<evidence type="ECO:0000313" key="2">
    <source>
        <dbReference type="Proteomes" id="UP000665020"/>
    </source>
</evidence>
<proteinExistence type="predicted"/>
<dbReference type="EMBL" id="CP046640">
    <property type="protein sequence ID" value="QTL98334.1"/>
    <property type="molecule type" value="Genomic_DNA"/>
</dbReference>
<gene>
    <name evidence="1" type="ORF">GM661_10260</name>
</gene>
<evidence type="ECO:0000313" key="1">
    <source>
        <dbReference type="EMBL" id="QTL98334.1"/>
    </source>
</evidence>
<protein>
    <submittedName>
        <fullName evidence="1">Uncharacterized protein</fullName>
    </submittedName>
</protein>
<sequence length="51" mass="6066">MKKLEETFMEYTTVYDKNIKKLIKDRGVEISNQEIDEILHDAKYMTVNNNA</sequence>
<keyword evidence="2" id="KW-1185">Reference proteome</keyword>
<organism evidence="1 2">
    <name type="scientific">Iocasia fonsfrigidae</name>
    <dbReference type="NCBI Taxonomy" id="2682810"/>
    <lineage>
        <taxon>Bacteria</taxon>
        <taxon>Bacillati</taxon>
        <taxon>Bacillota</taxon>
        <taxon>Clostridia</taxon>
        <taxon>Halanaerobiales</taxon>
        <taxon>Halanaerobiaceae</taxon>
        <taxon>Iocasia</taxon>
    </lineage>
</organism>
<dbReference type="Proteomes" id="UP000665020">
    <property type="component" value="Chromosome"/>
</dbReference>
<reference evidence="1" key="1">
    <citation type="submission" date="2019-12" db="EMBL/GenBank/DDBJ databases">
        <authorList>
            <person name="zhang j."/>
            <person name="sun C.M."/>
        </authorList>
    </citation>
    <scope>NUCLEOTIDE SEQUENCE</scope>
    <source>
        <strain evidence="1">NS-1</strain>
    </source>
</reference>
<dbReference type="RefSeq" id="WP_230866776.1">
    <property type="nucleotide sequence ID" value="NZ_CP046640.1"/>
</dbReference>
<dbReference type="KEGG" id="ifn:GM661_10260"/>
<dbReference type="AlphaFoldDB" id="A0A8A7KJN7"/>
<accession>A0A8A7KJN7</accession>
<name>A0A8A7KJN7_9FIRM</name>